<proteinExistence type="predicted"/>
<gene>
    <name evidence="1" type="ORF">SNAT2548_LOCUS4199</name>
</gene>
<evidence type="ECO:0000313" key="2">
    <source>
        <dbReference type="Proteomes" id="UP000604046"/>
    </source>
</evidence>
<dbReference type="EMBL" id="CAJNDS010000258">
    <property type="protein sequence ID" value="CAE7034859.1"/>
    <property type="molecule type" value="Genomic_DNA"/>
</dbReference>
<comment type="caution">
    <text evidence="1">The sequence shown here is derived from an EMBL/GenBank/DDBJ whole genome shotgun (WGS) entry which is preliminary data.</text>
</comment>
<sequence>MSSKDDAVACVLLVEDHAVHEVGSHGLDSKTRVRWAWEAAQNSGVKLRFLSVNVADKTINGNQEGPYLDLLRRARCSAERLLPRLARTWGKDAPKTLSGNIKLKLRSYSKVKQKRPSLRLAKEQLGGKQLKRHACLT</sequence>
<organism evidence="1 2">
    <name type="scientific">Symbiodinium natans</name>
    <dbReference type="NCBI Taxonomy" id="878477"/>
    <lineage>
        <taxon>Eukaryota</taxon>
        <taxon>Sar</taxon>
        <taxon>Alveolata</taxon>
        <taxon>Dinophyceae</taxon>
        <taxon>Suessiales</taxon>
        <taxon>Symbiodiniaceae</taxon>
        <taxon>Symbiodinium</taxon>
    </lineage>
</organism>
<keyword evidence="2" id="KW-1185">Reference proteome</keyword>
<dbReference type="Proteomes" id="UP000604046">
    <property type="component" value="Unassembled WGS sequence"/>
</dbReference>
<name>A0A812IGN8_9DINO</name>
<accession>A0A812IGN8</accession>
<protein>
    <submittedName>
        <fullName evidence="1">Uncharacterized protein</fullName>
    </submittedName>
</protein>
<evidence type="ECO:0000313" key="1">
    <source>
        <dbReference type="EMBL" id="CAE7034859.1"/>
    </source>
</evidence>
<reference evidence="1" key="1">
    <citation type="submission" date="2021-02" db="EMBL/GenBank/DDBJ databases">
        <authorList>
            <person name="Dougan E. K."/>
            <person name="Rhodes N."/>
            <person name="Thang M."/>
            <person name="Chan C."/>
        </authorList>
    </citation>
    <scope>NUCLEOTIDE SEQUENCE</scope>
</reference>
<dbReference type="AlphaFoldDB" id="A0A812IGN8"/>